<organism evidence="2 3">
    <name type="scientific">Durusdinium trenchii</name>
    <dbReference type="NCBI Taxonomy" id="1381693"/>
    <lineage>
        <taxon>Eukaryota</taxon>
        <taxon>Sar</taxon>
        <taxon>Alveolata</taxon>
        <taxon>Dinophyceae</taxon>
        <taxon>Suessiales</taxon>
        <taxon>Symbiodiniaceae</taxon>
        <taxon>Durusdinium</taxon>
    </lineage>
</organism>
<evidence type="ECO:0000313" key="3">
    <source>
        <dbReference type="Proteomes" id="UP001642484"/>
    </source>
</evidence>
<keyword evidence="3" id="KW-1185">Reference proteome</keyword>
<evidence type="ECO:0000256" key="1">
    <source>
        <dbReference type="SAM" id="SignalP"/>
    </source>
</evidence>
<comment type="caution">
    <text evidence="2">The sequence shown here is derived from an EMBL/GenBank/DDBJ whole genome shotgun (WGS) entry which is preliminary data.</text>
</comment>
<dbReference type="Proteomes" id="UP001642484">
    <property type="component" value="Unassembled WGS sequence"/>
</dbReference>
<feature type="signal peptide" evidence="1">
    <location>
        <begin position="1"/>
        <end position="24"/>
    </location>
</feature>
<feature type="chain" id="PRO_5045551836" evidence="1">
    <location>
        <begin position="25"/>
        <end position="228"/>
    </location>
</feature>
<proteinExistence type="predicted"/>
<protein>
    <submittedName>
        <fullName evidence="2">Uncharacterized protein</fullName>
    </submittedName>
</protein>
<accession>A0ABP0PQW2</accession>
<name>A0ABP0PQW2_9DINO</name>
<keyword evidence="1" id="KW-0732">Signal</keyword>
<gene>
    <name evidence="2" type="ORF">CCMP2556_LOCUS38413</name>
</gene>
<reference evidence="2 3" key="1">
    <citation type="submission" date="2024-02" db="EMBL/GenBank/DDBJ databases">
        <authorList>
            <person name="Chen Y."/>
            <person name="Shah S."/>
            <person name="Dougan E. K."/>
            <person name="Thang M."/>
            <person name="Chan C."/>
        </authorList>
    </citation>
    <scope>NUCLEOTIDE SEQUENCE [LARGE SCALE GENOMIC DNA]</scope>
</reference>
<sequence length="228" mass="25049">MSHPGLTLGGLSLLAAKWLAELRAAWPSHAEALKLALQRFFHQWRQDVQKLTARQSKHIPSTRISNWSCVIESERHLQLLEACLASACVEVILPAGHQVQPGQGHPLHLQRERHCTQRTVTSIRTQLSSAFRNLTKQSHCGPADELEMECVYCGALAEAVFSSIFTRLGGGTRIRRNRCWIAACFSSWHLQTGTRFVCAAGCAGAAGVCDAAQSDPDIGVARVPSLMW</sequence>
<evidence type="ECO:0000313" key="2">
    <source>
        <dbReference type="EMBL" id="CAK9077962.1"/>
    </source>
</evidence>
<dbReference type="EMBL" id="CAXAMN010023484">
    <property type="protein sequence ID" value="CAK9077962.1"/>
    <property type="molecule type" value="Genomic_DNA"/>
</dbReference>